<keyword evidence="16" id="KW-1185">Reference proteome</keyword>
<evidence type="ECO:0000256" key="1">
    <source>
        <dbReference type="ARBA" id="ARBA00004115"/>
    </source>
</evidence>
<evidence type="ECO:0000256" key="9">
    <source>
        <dbReference type="ARBA" id="ARBA00023136"/>
    </source>
</evidence>
<dbReference type="InterPro" id="IPR058545">
    <property type="entry name" value="Beta-prop_EMC1_1st"/>
</dbReference>
<feature type="domain" description="EMC1 first beta-propeller" evidence="14">
    <location>
        <begin position="23"/>
        <end position="417"/>
    </location>
</feature>
<dbReference type="EMBL" id="JAZGQO010000010">
    <property type="protein sequence ID" value="KAK6177397.1"/>
    <property type="molecule type" value="Genomic_DNA"/>
</dbReference>
<dbReference type="GO" id="GO:0072546">
    <property type="term" value="C:EMC complex"/>
    <property type="evidence" value="ECO:0007669"/>
    <property type="project" value="InterPro"/>
</dbReference>
<dbReference type="InterPro" id="IPR011678">
    <property type="entry name" value="EMC1_C"/>
</dbReference>
<evidence type="ECO:0000256" key="2">
    <source>
        <dbReference type="ARBA" id="ARBA00007904"/>
    </source>
</evidence>
<evidence type="ECO:0000256" key="6">
    <source>
        <dbReference type="ARBA" id="ARBA00022729"/>
    </source>
</evidence>
<accession>A0AAN8JH30</accession>
<feature type="chain" id="PRO_5043041411" description="ER membrane protein complex subunit 1" evidence="12">
    <location>
        <begin position="23"/>
        <end position="985"/>
    </location>
</feature>
<reference evidence="15 16" key="1">
    <citation type="submission" date="2024-01" db="EMBL/GenBank/DDBJ databases">
        <title>The genome of the rayed Mediterranean limpet Patella caerulea (Linnaeus, 1758).</title>
        <authorList>
            <person name="Anh-Thu Weber A."/>
            <person name="Halstead-Nussloch G."/>
        </authorList>
    </citation>
    <scope>NUCLEOTIDE SEQUENCE [LARGE SCALE GENOMIC DNA]</scope>
    <source>
        <strain evidence="15">AATW-2023a</strain>
        <tissue evidence="15">Whole specimen</tissue>
    </source>
</reference>
<evidence type="ECO:0000256" key="3">
    <source>
        <dbReference type="ARBA" id="ARBA00011276"/>
    </source>
</evidence>
<evidence type="ECO:0000256" key="8">
    <source>
        <dbReference type="ARBA" id="ARBA00022989"/>
    </source>
</evidence>
<dbReference type="InterPro" id="IPR026895">
    <property type="entry name" value="EMC1"/>
</dbReference>
<dbReference type="PANTHER" id="PTHR21573">
    <property type="entry name" value="ER MEMBRANE PROTEIN COMPLEX SUBUNIT 1"/>
    <property type="match status" value="1"/>
</dbReference>
<dbReference type="PANTHER" id="PTHR21573:SF0">
    <property type="entry name" value="ER MEMBRANE PROTEIN COMPLEX SUBUNIT 1"/>
    <property type="match status" value="1"/>
</dbReference>
<evidence type="ECO:0000256" key="11">
    <source>
        <dbReference type="SAM" id="Phobius"/>
    </source>
</evidence>
<dbReference type="SUPFAM" id="SSF50998">
    <property type="entry name" value="Quinoprotein alcohol dehydrogenase-like"/>
    <property type="match status" value="1"/>
</dbReference>
<protein>
    <recommendedName>
        <fullName evidence="4">ER membrane protein complex subunit 1</fullName>
    </recommendedName>
</protein>
<evidence type="ECO:0000313" key="15">
    <source>
        <dbReference type="EMBL" id="KAK6177397.1"/>
    </source>
</evidence>
<dbReference type="InterPro" id="IPR015943">
    <property type="entry name" value="WD40/YVTN_repeat-like_dom_sf"/>
</dbReference>
<dbReference type="Pfam" id="PF07774">
    <property type="entry name" value="EMC1_C"/>
    <property type="match status" value="1"/>
</dbReference>
<dbReference type="Gene3D" id="2.130.10.10">
    <property type="entry name" value="YVTN repeat-like/Quinoprotein amine dehydrogenase"/>
    <property type="match status" value="1"/>
</dbReference>
<evidence type="ECO:0000259" key="13">
    <source>
        <dbReference type="Pfam" id="PF07774"/>
    </source>
</evidence>
<feature type="signal peptide" evidence="12">
    <location>
        <begin position="1"/>
        <end position="22"/>
    </location>
</feature>
<comment type="similarity">
    <text evidence="2">Belongs to the EMC1 family.</text>
</comment>
<dbReference type="Proteomes" id="UP001347796">
    <property type="component" value="Unassembled WGS sequence"/>
</dbReference>
<evidence type="ECO:0000259" key="14">
    <source>
        <dbReference type="Pfam" id="PF25293"/>
    </source>
</evidence>
<comment type="subcellular location">
    <subcellularLocation>
        <location evidence="1">Endoplasmic reticulum membrane</location>
        <topology evidence="1">Single-pass type I membrane protein</topology>
    </subcellularLocation>
</comment>
<dbReference type="AlphaFoldDB" id="A0AAN8JH30"/>
<keyword evidence="9 11" id="KW-0472">Membrane</keyword>
<evidence type="ECO:0000256" key="12">
    <source>
        <dbReference type="SAM" id="SignalP"/>
    </source>
</evidence>
<feature type="transmembrane region" description="Helical" evidence="11">
    <location>
        <begin position="954"/>
        <end position="975"/>
    </location>
</feature>
<dbReference type="InterPro" id="IPR011047">
    <property type="entry name" value="Quinoprotein_ADH-like_sf"/>
</dbReference>
<organism evidence="15 16">
    <name type="scientific">Patella caerulea</name>
    <name type="common">Rayed Mediterranean limpet</name>
    <dbReference type="NCBI Taxonomy" id="87958"/>
    <lineage>
        <taxon>Eukaryota</taxon>
        <taxon>Metazoa</taxon>
        <taxon>Spiralia</taxon>
        <taxon>Lophotrochozoa</taxon>
        <taxon>Mollusca</taxon>
        <taxon>Gastropoda</taxon>
        <taxon>Patellogastropoda</taxon>
        <taxon>Patelloidea</taxon>
        <taxon>Patellidae</taxon>
        <taxon>Patella</taxon>
    </lineage>
</organism>
<proteinExistence type="inferred from homology"/>
<evidence type="ECO:0000256" key="5">
    <source>
        <dbReference type="ARBA" id="ARBA00022692"/>
    </source>
</evidence>
<evidence type="ECO:0000256" key="4">
    <source>
        <dbReference type="ARBA" id="ARBA00020824"/>
    </source>
</evidence>
<evidence type="ECO:0000256" key="7">
    <source>
        <dbReference type="ARBA" id="ARBA00022824"/>
    </source>
</evidence>
<name>A0AAN8JH30_PATCE</name>
<evidence type="ECO:0000313" key="16">
    <source>
        <dbReference type="Proteomes" id="UP001347796"/>
    </source>
</evidence>
<keyword evidence="7" id="KW-0256">Endoplasmic reticulum</keyword>
<comment type="caution">
    <text evidence="15">The sequence shown here is derived from an EMBL/GenBank/DDBJ whole genome shotgun (WGS) entry which is preliminary data.</text>
</comment>
<dbReference type="GO" id="GO:0034975">
    <property type="term" value="P:protein folding in endoplasmic reticulum"/>
    <property type="evidence" value="ECO:0007669"/>
    <property type="project" value="TreeGrafter"/>
</dbReference>
<evidence type="ECO:0000256" key="10">
    <source>
        <dbReference type="ARBA" id="ARBA00023180"/>
    </source>
</evidence>
<dbReference type="Pfam" id="PF25293">
    <property type="entry name" value="Beta-prop_EMC1_N"/>
    <property type="match status" value="1"/>
</dbReference>
<keyword evidence="8 11" id="KW-1133">Transmembrane helix</keyword>
<keyword evidence="5 11" id="KW-0812">Transmembrane</keyword>
<keyword evidence="6 12" id="KW-0732">Signal</keyword>
<comment type="subunit">
    <text evidence="3">Component of the ER membrane protein complex (EMC).</text>
</comment>
<keyword evidence="10" id="KW-0325">Glycoprotein</keyword>
<sequence length="985" mass="110489">MSAQWKEIMLVINFLFIPTVWCLYEDQMGLFDWKQDFVGKVEYLHWDQSPAAMGKRLFVGTEKNVVASINAYNGSLAWRRVFEESVRGRVDRLLYQTNILISVLAGGRFVRSWQMGTSLLLWETSLLADDSIRASAVFTSREKADSFLVVTAHALYNIKTNDGKKIWETNLPKSDTANRWFIGVNEDDTYALVGVTPETDVVMATVNQEGTVISQNSVPAPWINDDTSCQIVKGSYFVCYVPSKQALQVLRLSGGKNFISTSLRDLGFEATSETSIEIPSTGVTGFETEIILRVSRNHMSVLTIEGNSLKIVKNMPQVSAVQIVENEDTSYIITLQKSLKEPSVSITGYELKSGQESAELSQKIPFANSHGLPLKVNVMMFTRRRDSKIGCKVAILSEDDALQVIQKPGRVSWRREEALADILAIEMVDLPVSENQAKFEDEFGSHDDVFVMFIKRLKAQLSQLQSFVIKMVERLQGLRHPAPTLSDEDIDQEEEEVEEEEDLIRDEFNLHKVIVAVTKAGKIFGIRSQTGKIVWQHYLPDLSPFDKYNRQTMLLFVQRTTAHFPNPPQCAILGKNKRTGNALIFTINPALGVTIAGTPPNGLDLGYKVVQASLLNEVDEHFLKGIILMDTQGKIHVYPESVQISSSLPSLYLHLTDLDTNIITGYRIVNTNDKGLKADEVWNINLQKSQQTITQVVCKRAIEHVHSQGRVLGDRSVLYKYLNPNLMAVVAEGEEPPSPGTHKGPSKFFSIYLVDGVTGHIVFHVNHKRCHGPINTVHSENWVVYSYFSEKHRRHEIAVLEMFEGKEQSNSTAFSSLSPPPQPLVLRQSYIFSSPLSAMATTVTEKGLTNKNIIISLKFGGLLSLPKALLDPRRPAMPSQESMEEGVIPYIPEIPIHTEAIINYNRTLSRVDGIYTGPAGLESTSLILTYGLDMFYTRVMPSKMFDVLKEDFDYVLIGSILFIMILVSILTQKLAAKRALSRAWK</sequence>
<feature type="domain" description="ER membrane protein complex subunit 1 C-terminal" evidence="13">
    <location>
        <begin position="779"/>
        <end position="984"/>
    </location>
</feature>
<gene>
    <name evidence="15" type="ORF">SNE40_015506</name>
</gene>